<proteinExistence type="predicted"/>
<dbReference type="AlphaFoldDB" id="A0A6A5QR30"/>
<evidence type="ECO:0000256" key="1">
    <source>
        <dbReference type="SAM" id="Coils"/>
    </source>
</evidence>
<feature type="compositionally biased region" description="Polar residues" evidence="2">
    <location>
        <begin position="245"/>
        <end position="259"/>
    </location>
</feature>
<dbReference type="EMBL" id="ML979134">
    <property type="protein sequence ID" value="KAF1918211.1"/>
    <property type="molecule type" value="Genomic_DNA"/>
</dbReference>
<organism evidence="3 4">
    <name type="scientific">Ampelomyces quisqualis</name>
    <name type="common">Powdery mildew agent</name>
    <dbReference type="NCBI Taxonomy" id="50730"/>
    <lineage>
        <taxon>Eukaryota</taxon>
        <taxon>Fungi</taxon>
        <taxon>Dikarya</taxon>
        <taxon>Ascomycota</taxon>
        <taxon>Pezizomycotina</taxon>
        <taxon>Dothideomycetes</taxon>
        <taxon>Pleosporomycetidae</taxon>
        <taxon>Pleosporales</taxon>
        <taxon>Pleosporineae</taxon>
        <taxon>Phaeosphaeriaceae</taxon>
        <taxon>Ampelomyces</taxon>
    </lineage>
</organism>
<feature type="compositionally biased region" description="Basic and acidic residues" evidence="2">
    <location>
        <begin position="375"/>
        <end position="385"/>
    </location>
</feature>
<gene>
    <name evidence="3" type="ORF">BDU57DRAFT_514862</name>
</gene>
<feature type="compositionally biased region" description="Basic and acidic residues" evidence="2">
    <location>
        <begin position="344"/>
        <end position="353"/>
    </location>
</feature>
<feature type="coiled-coil region" evidence="1">
    <location>
        <begin position="199"/>
        <end position="226"/>
    </location>
</feature>
<protein>
    <submittedName>
        <fullName evidence="3">Uncharacterized protein</fullName>
    </submittedName>
</protein>
<keyword evidence="1" id="KW-0175">Coiled coil</keyword>
<accession>A0A6A5QR30</accession>
<feature type="compositionally biased region" description="Basic residues" evidence="2">
    <location>
        <begin position="322"/>
        <end position="343"/>
    </location>
</feature>
<sequence>MSDDAETPARPRTSRFKEHTNTTSSIKPPPDELWKDLGIEDMLDKFNEENNAPPTRKGVSKAITPPVFGAPAISGPATAAPVTPAVNEGTFGRFSRAFASVFGGLGSVLGKRKAGNADAEREKEREQRVLDERKLTAEQAYEARKLAQEMGLMPTPKVFVRPTAAPRTHNCAAEHIAPPATPRTPSLYKSPSKKDLQKQMKLSARVSDLENKLASARKELHGVLRKEVPPVPPLPFILPPTASPETSQDVQMFSQTEVVQDTEMTEPETAPHEPTPSHKPVGKIVKKRKATTIDDETYKPIPTESDGDLSMSATSEPERSVKRVKSQSSRKGKRQTSRLNKSRSKSDLRREDAPVTVVPDGKKVPAVPAIPNGVEGKKSQVRDDGFGGFGHEIF</sequence>
<feature type="compositionally biased region" description="Basic residues" evidence="2">
    <location>
        <begin position="280"/>
        <end position="290"/>
    </location>
</feature>
<dbReference type="Proteomes" id="UP000800096">
    <property type="component" value="Unassembled WGS sequence"/>
</dbReference>
<dbReference type="OrthoDB" id="5226996at2759"/>
<feature type="region of interest" description="Disordered" evidence="2">
    <location>
        <begin position="109"/>
        <end position="129"/>
    </location>
</feature>
<evidence type="ECO:0000313" key="3">
    <source>
        <dbReference type="EMBL" id="KAF1918211.1"/>
    </source>
</evidence>
<feature type="region of interest" description="Disordered" evidence="2">
    <location>
        <begin position="227"/>
        <end position="394"/>
    </location>
</feature>
<reference evidence="3" key="1">
    <citation type="journal article" date="2020" name="Stud. Mycol.">
        <title>101 Dothideomycetes genomes: a test case for predicting lifestyles and emergence of pathogens.</title>
        <authorList>
            <person name="Haridas S."/>
            <person name="Albert R."/>
            <person name="Binder M."/>
            <person name="Bloem J."/>
            <person name="Labutti K."/>
            <person name="Salamov A."/>
            <person name="Andreopoulos B."/>
            <person name="Baker S."/>
            <person name="Barry K."/>
            <person name="Bills G."/>
            <person name="Bluhm B."/>
            <person name="Cannon C."/>
            <person name="Castanera R."/>
            <person name="Culley D."/>
            <person name="Daum C."/>
            <person name="Ezra D."/>
            <person name="Gonzalez J."/>
            <person name="Henrissat B."/>
            <person name="Kuo A."/>
            <person name="Liang C."/>
            <person name="Lipzen A."/>
            <person name="Lutzoni F."/>
            <person name="Magnuson J."/>
            <person name="Mondo S."/>
            <person name="Nolan M."/>
            <person name="Ohm R."/>
            <person name="Pangilinan J."/>
            <person name="Park H.-J."/>
            <person name="Ramirez L."/>
            <person name="Alfaro M."/>
            <person name="Sun H."/>
            <person name="Tritt A."/>
            <person name="Yoshinaga Y."/>
            <person name="Zwiers L.-H."/>
            <person name="Turgeon B."/>
            <person name="Goodwin S."/>
            <person name="Spatafora J."/>
            <person name="Crous P."/>
            <person name="Grigoriev I."/>
        </authorList>
    </citation>
    <scope>NUCLEOTIDE SEQUENCE</scope>
    <source>
        <strain evidence="3">HMLAC05119</strain>
    </source>
</reference>
<feature type="region of interest" description="Disordered" evidence="2">
    <location>
        <begin position="1"/>
        <end position="33"/>
    </location>
</feature>
<keyword evidence="4" id="KW-1185">Reference proteome</keyword>
<feature type="compositionally biased region" description="Basic and acidic residues" evidence="2">
    <location>
        <begin position="118"/>
        <end position="129"/>
    </location>
</feature>
<evidence type="ECO:0000256" key="2">
    <source>
        <dbReference type="SAM" id="MobiDB-lite"/>
    </source>
</evidence>
<feature type="region of interest" description="Disordered" evidence="2">
    <location>
        <begin position="172"/>
        <end position="199"/>
    </location>
</feature>
<feature type="compositionally biased region" description="Pro residues" evidence="2">
    <location>
        <begin position="229"/>
        <end position="242"/>
    </location>
</feature>
<name>A0A6A5QR30_AMPQU</name>
<evidence type="ECO:0000313" key="4">
    <source>
        <dbReference type="Proteomes" id="UP000800096"/>
    </source>
</evidence>